<name>A0A009HGV2_ACIB9</name>
<dbReference type="PATRIC" id="fig|1310613.3.peg.3887"/>
<dbReference type="AlphaFoldDB" id="A0A009HGV2"/>
<sequence>MKNFDLQINKITAVKNPIYYGDDFLHLCIYTEQASYIQFFCLDLFCYVNNINELLACILHKETRADYSFIEWIVNTEFKEISIQELKIQINNLINQLDIISKELPTNLSAKLLKKYLCTLNFENITNSFEILGNHKVVPNNPDNGGPNYQFFWENSEKIYFLHIHLES</sequence>
<evidence type="ECO:0000313" key="2">
    <source>
        <dbReference type="EMBL" id="EXB03437.1"/>
    </source>
</evidence>
<dbReference type="RefSeq" id="WP_171071267.1">
    <property type="nucleotide sequence ID" value="NZ_JEWH01000095.1"/>
</dbReference>
<dbReference type="EMBL" id="JEWH01000164">
    <property type="protein sequence ID" value="EXA99226.1"/>
    <property type="molecule type" value="Genomic_DNA"/>
</dbReference>
<gene>
    <name evidence="2" type="ORF">J512_4070</name>
    <name evidence="1" type="ORF">J512_4413</name>
</gene>
<organism evidence="2 3">
    <name type="scientific">Acinetobacter baumannii (strain 1295743)</name>
    <dbReference type="NCBI Taxonomy" id="1310613"/>
    <lineage>
        <taxon>Bacteria</taxon>
        <taxon>Pseudomonadati</taxon>
        <taxon>Pseudomonadota</taxon>
        <taxon>Gammaproteobacteria</taxon>
        <taxon>Moraxellales</taxon>
        <taxon>Moraxellaceae</taxon>
        <taxon>Acinetobacter</taxon>
        <taxon>Acinetobacter calcoaceticus/baumannii complex</taxon>
    </lineage>
</organism>
<dbReference type="Proteomes" id="UP000020595">
    <property type="component" value="Unassembled WGS sequence"/>
</dbReference>
<dbReference type="EMBL" id="JEWH01000095">
    <property type="protein sequence ID" value="EXB03437.1"/>
    <property type="molecule type" value="Genomic_DNA"/>
</dbReference>
<proteinExistence type="predicted"/>
<reference evidence="2 3" key="1">
    <citation type="submission" date="2014-02" db="EMBL/GenBank/DDBJ databases">
        <title>Comparative genomics and transcriptomics to identify genetic mechanisms underlying the emergence of carbapenem resistant Acinetobacter baumannii (CRAb).</title>
        <authorList>
            <person name="Harris A.D."/>
            <person name="Johnson K.J."/>
            <person name="George J."/>
            <person name="Shefchek K."/>
            <person name="Daugherty S.C."/>
            <person name="Parankush S."/>
            <person name="Sadzewicz L."/>
            <person name="Tallon L."/>
            <person name="Sengamalay N."/>
            <person name="Hazen T.H."/>
            <person name="Rasko D.A."/>
        </authorList>
    </citation>
    <scope>NUCLEOTIDE SEQUENCE [LARGE SCALE GENOMIC DNA]</scope>
    <source>
        <strain evidence="2 3">1295743</strain>
    </source>
</reference>
<evidence type="ECO:0000313" key="1">
    <source>
        <dbReference type="EMBL" id="EXA99226.1"/>
    </source>
</evidence>
<evidence type="ECO:0000313" key="3">
    <source>
        <dbReference type="Proteomes" id="UP000020595"/>
    </source>
</evidence>
<protein>
    <submittedName>
        <fullName evidence="2">Uncharacterized protein</fullName>
    </submittedName>
</protein>
<accession>A0A009HGV2</accession>
<comment type="caution">
    <text evidence="2">The sequence shown here is derived from an EMBL/GenBank/DDBJ whole genome shotgun (WGS) entry which is preliminary data.</text>
</comment>